<keyword evidence="4 9" id="KW-0547">Nucleotide-binding</keyword>
<keyword evidence="5" id="KW-0418">Kinase</keyword>
<evidence type="ECO:0000313" key="13">
    <source>
        <dbReference type="Proteomes" id="UP000284706"/>
    </source>
</evidence>
<comment type="catalytic activity">
    <reaction evidence="7">
        <text>L-threonyl-[protein] + ATP = O-phospho-L-threonyl-[protein] + ADP + H(+)</text>
        <dbReference type="Rhea" id="RHEA:46608"/>
        <dbReference type="Rhea" id="RHEA-COMP:11060"/>
        <dbReference type="Rhea" id="RHEA-COMP:11605"/>
        <dbReference type="ChEBI" id="CHEBI:15378"/>
        <dbReference type="ChEBI" id="CHEBI:30013"/>
        <dbReference type="ChEBI" id="CHEBI:30616"/>
        <dbReference type="ChEBI" id="CHEBI:61977"/>
        <dbReference type="ChEBI" id="CHEBI:456216"/>
        <dbReference type="EC" id="2.7.11.1"/>
    </reaction>
</comment>
<dbReference type="InterPro" id="IPR051334">
    <property type="entry name" value="SRPK"/>
</dbReference>
<dbReference type="SUPFAM" id="SSF56112">
    <property type="entry name" value="Protein kinase-like (PK-like)"/>
    <property type="match status" value="1"/>
</dbReference>
<dbReference type="PANTHER" id="PTHR47634:SF9">
    <property type="entry name" value="PROTEIN KINASE DOMAIN-CONTAINING PROTEIN-RELATED"/>
    <property type="match status" value="1"/>
</dbReference>
<name>A0A409YAU6_9AGAR</name>
<dbReference type="Gene3D" id="1.10.510.10">
    <property type="entry name" value="Transferase(Phosphotransferase) domain 1"/>
    <property type="match status" value="1"/>
</dbReference>
<evidence type="ECO:0000313" key="12">
    <source>
        <dbReference type="EMBL" id="PPR00122.1"/>
    </source>
</evidence>
<dbReference type="GO" id="GO:0050684">
    <property type="term" value="P:regulation of mRNA processing"/>
    <property type="evidence" value="ECO:0007669"/>
    <property type="project" value="TreeGrafter"/>
</dbReference>
<feature type="binding site" evidence="9">
    <location>
        <position position="64"/>
    </location>
    <ligand>
        <name>ATP</name>
        <dbReference type="ChEBI" id="CHEBI:30616"/>
    </ligand>
</feature>
<evidence type="ECO:0000256" key="2">
    <source>
        <dbReference type="ARBA" id="ARBA00022527"/>
    </source>
</evidence>
<sequence length="421" mass="47909">MTSPYIQHPYCEPVSLYVPGEYHPIDIGDIFKSRYVVKHRLGHGGYATIWLVWDSIGAKPAALKVVVAHESFSTSELAICKHLATHKAGDVPEADFIAEMIDHFEVEGPNGRHLCLVMELLGPSLELMLNHTKPPFAICARMITQISRAVAYLHYRGVVHGDLHLGNILLRIPGSDSWTEEDLDFDFGSPRTFEIEREDNEPLTVDASIHLPTFTVQAYNKKPLLTFCLTNPVDIKIIDFGQSFFSNSGTRSRALGIPKYYAAPEVLLNEPVDSGIDVWALAVLQHMVYCRLRTLFGSEHELDTSDMLGAIVYHLGKFPDKWWLKWDRRSEYWDETRQCHIKRLSVGYKRQFLKPDPSLPVAHKYALELLARMMVRYEPEKRISAVTVADFLESWNAGSAGTMWTILSLLILLFRVNFLPR</sequence>
<dbReference type="EMBL" id="NHYE01001028">
    <property type="protein sequence ID" value="PPR00122.1"/>
    <property type="molecule type" value="Genomic_DNA"/>
</dbReference>
<evidence type="ECO:0000256" key="7">
    <source>
        <dbReference type="ARBA" id="ARBA00047899"/>
    </source>
</evidence>
<gene>
    <name evidence="12" type="ORF">CVT26_008902</name>
</gene>
<evidence type="ECO:0000256" key="6">
    <source>
        <dbReference type="ARBA" id="ARBA00022840"/>
    </source>
</evidence>
<accession>A0A409YAU6</accession>
<dbReference type="EC" id="2.7.11.1" evidence="1"/>
<organism evidence="12 13">
    <name type="scientific">Gymnopilus dilepis</name>
    <dbReference type="NCBI Taxonomy" id="231916"/>
    <lineage>
        <taxon>Eukaryota</taxon>
        <taxon>Fungi</taxon>
        <taxon>Dikarya</taxon>
        <taxon>Basidiomycota</taxon>
        <taxon>Agaricomycotina</taxon>
        <taxon>Agaricomycetes</taxon>
        <taxon>Agaricomycetidae</taxon>
        <taxon>Agaricales</taxon>
        <taxon>Agaricineae</taxon>
        <taxon>Hymenogastraceae</taxon>
        <taxon>Gymnopilus</taxon>
    </lineage>
</organism>
<comment type="caution">
    <text evidence="12">The sequence shown here is derived from an EMBL/GenBank/DDBJ whole genome shotgun (WGS) entry which is preliminary data.</text>
</comment>
<evidence type="ECO:0000256" key="5">
    <source>
        <dbReference type="ARBA" id="ARBA00022777"/>
    </source>
</evidence>
<evidence type="ECO:0000256" key="10">
    <source>
        <dbReference type="SAM" id="Phobius"/>
    </source>
</evidence>
<evidence type="ECO:0000256" key="1">
    <source>
        <dbReference type="ARBA" id="ARBA00012513"/>
    </source>
</evidence>
<feature type="transmembrane region" description="Helical" evidence="10">
    <location>
        <begin position="401"/>
        <end position="418"/>
    </location>
</feature>
<dbReference type="InterPro" id="IPR011009">
    <property type="entry name" value="Kinase-like_dom_sf"/>
</dbReference>
<dbReference type="GO" id="GO:0004674">
    <property type="term" value="F:protein serine/threonine kinase activity"/>
    <property type="evidence" value="ECO:0007669"/>
    <property type="project" value="UniProtKB-KW"/>
</dbReference>
<dbReference type="PROSITE" id="PS50011">
    <property type="entry name" value="PROTEIN_KINASE_DOM"/>
    <property type="match status" value="1"/>
</dbReference>
<keyword evidence="10" id="KW-0812">Transmembrane</keyword>
<dbReference type="GO" id="GO:0005524">
    <property type="term" value="F:ATP binding"/>
    <property type="evidence" value="ECO:0007669"/>
    <property type="project" value="UniProtKB-UniRule"/>
</dbReference>
<evidence type="ECO:0000259" key="11">
    <source>
        <dbReference type="PROSITE" id="PS50011"/>
    </source>
</evidence>
<dbReference type="Gene3D" id="3.30.200.20">
    <property type="entry name" value="Phosphorylase Kinase, domain 1"/>
    <property type="match status" value="1"/>
</dbReference>
<keyword evidence="10" id="KW-0472">Membrane</keyword>
<dbReference type="PROSITE" id="PS00107">
    <property type="entry name" value="PROTEIN_KINASE_ATP"/>
    <property type="match status" value="1"/>
</dbReference>
<dbReference type="Pfam" id="PF00069">
    <property type="entry name" value="Pkinase"/>
    <property type="match status" value="2"/>
</dbReference>
<evidence type="ECO:0000256" key="9">
    <source>
        <dbReference type="PROSITE-ProRule" id="PRU10141"/>
    </source>
</evidence>
<dbReference type="InterPro" id="IPR017441">
    <property type="entry name" value="Protein_kinase_ATP_BS"/>
</dbReference>
<dbReference type="GO" id="GO:0000245">
    <property type="term" value="P:spliceosomal complex assembly"/>
    <property type="evidence" value="ECO:0007669"/>
    <property type="project" value="TreeGrafter"/>
</dbReference>
<feature type="domain" description="Protein kinase" evidence="11">
    <location>
        <begin position="35"/>
        <end position="396"/>
    </location>
</feature>
<keyword evidence="3" id="KW-0808">Transferase</keyword>
<dbReference type="STRING" id="231916.A0A409YAU6"/>
<dbReference type="AlphaFoldDB" id="A0A409YAU6"/>
<keyword evidence="6 9" id="KW-0067">ATP-binding</keyword>
<keyword evidence="2" id="KW-0723">Serine/threonine-protein kinase</keyword>
<proteinExistence type="predicted"/>
<reference evidence="12 13" key="1">
    <citation type="journal article" date="2018" name="Evol. Lett.">
        <title>Horizontal gene cluster transfer increased hallucinogenic mushroom diversity.</title>
        <authorList>
            <person name="Reynolds H.T."/>
            <person name="Vijayakumar V."/>
            <person name="Gluck-Thaler E."/>
            <person name="Korotkin H.B."/>
            <person name="Matheny P.B."/>
            <person name="Slot J.C."/>
        </authorList>
    </citation>
    <scope>NUCLEOTIDE SEQUENCE [LARGE SCALE GENOMIC DNA]</scope>
    <source>
        <strain evidence="12 13">SRW20</strain>
    </source>
</reference>
<keyword evidence="13" id="KW-1185">Reference proteome</keyword>
<comment type="catalytic activity">
    <reaction evidence="8">
        <text>L-seryl-[protein] + ATP = O-phospho-L-seryl-[protein] + ADP + H(+)</text>
        <dbReference type="Rhea" id="RHEA:17989"/>
        <dbReference type="Rhea" id="RHEA-COMP:9863"/>
        <dbReference type="Rhea" id="RHEA-COMP:11604"/>
        <dbReference type="ChEBI" id="CHEBI:15378"/>
        <dbReference type="ChEBI" id="CHEBI:29999"/>
        <dbReference type="ChEBI" id="CHEBI:30616"/>
        <dbReference type="ChEBI" id="CHEBI:83421"/>
        <dbReference type="ChEBI" id="CHEBI:456216"/>
        <dbReference type="EC" id="2.7.11.1"/>
    </reaction>
</comment>
<evidence type="ECO:0000256" key="4">
    <source>
        <dbReference type="ARBA" id="ARBA00022741"/>
    </source>
</evidence>
<dbReference type="OrthoDB" id="5979581at2759"/>
<dbReference type="Proteomes" id="UP000284706">
    <property type="component" value="Unassembled WGS sequence"/>
</dbReference>
<evidence type="ECO:0000256" key="3">
    <source>
        <dbReference type="ARBA" id="ARBA00022679"/>
    </source>
</evidence>
<dbReference type="SMART" id="SM00220">
    <property type="entry name" value="S_TKc"/>
    <property type="match status" value="1"/>
</dbReference>
<protein>
    <recommendedName>
        <fullName evidence="1">non-specific serine/threonine protein kinase</fullName>
        <ecNumber evidence="1">2.7.11.1</ecNumber>
    </recommendedName>
</protein>
<dbReference type="InParanoid" id="A0A409YAU6"/>
<evidence type="ECO:0000256" key="8">
    <source>
        <dbReference type="ARBA" id="ARBA00048679"/>
    </source>
</evidence>
<dbReference type="InterPro" id="IPR000719">
    <property type="entry name" value="Prot_kinase_dom"/>
</dbReference>
<dbReference type="PANTHER" id="PTHR47634">
    <property type="entry name" value="PROTEIN KINASE DOMAIN-CONTAINING PROTEIN-RELATED"/>
    <property type="match status" value="1"/>
</dbReference>
<keyword evidence="10" id="KW-1133">Transmembrane helix</keyword>